<feature type="compositionally biased region" description="Polar residues" evidence="1">
    <location>
        <begin position="96"/>
        <end position="129"/>
    </location>
</feature>
<dbReference type="Proteomes" id="UP001460270">
    <property type="component" value="Unassembled WGS sequence"/>
</dbReference>
<name>A0AAW0N6J9_9GOBI</name>
<gene>
    <name evidence="2" type="ORF">WMY93_026027</name>
</gene>
<protein>
    <submittedName>
        <fullName evidence="2">Uncharacterized protein</fullName>
    </submittedName>
</protein>
<feature type="compositionally biased region" description="Basic and acidic residues" evidence="1">
    <location>
        <begin position="8"/>
        <end position="21"/>
    </location>
</feature>
<organism evidence="2 3">
    <name type="scientific">Mugilogobius chulae</name>
    <name type="common">yellowstripe goby</name>
    <dbReference type="NCBI Taxonomy" id="88201"/>
    <lineage>
        <taxon>Eukaryota</taxon>
        <taxon>Metazoa</taxon>
        <taxon>Chordata</taxon>
        <taxon>Craniata</taxon>
        <taxon>Vertebrata</taxon>
        <taxon>Euteleostomi</taxon>
        <taxon>Actinopterygii</taxon>
        <taxon>Neopterygii</taxon>
        <taxon>Teleostei</taxon>
        <taxon>Neoteleostei</taxon>
        <taxon>Acanthomorphata</taxon>
        <taxon>Gobiaria</taxon>
        <taxon>Gobiiformes</taxon>
        <taxon>Gobioidei</taxon>
        <taxon>Gobiidae</taxon>
        <taxon>Gobionellinae</taxon>
        <taxon>Mugilogobius</taxon>
    </lineage>
</organism>
<evidence type="ECO:0000313" key="2">
    <source>
        <dbReference type="EMBL" id="KAK7886406.1"/>
    </source>
</evidence>
<sequence length="232" mass="25937">MAANGNKRSQENIHNSEDDFVRPQAKQNKLSRRKPLKDVNTLKWITSSKPAPKKSDPRINRVRPTFVRSPTVTSTQLNEPDNLDESVILVSEEHPTTSTTQTQGNIDPSPIENSSSGAARSSEEPTQAGVSEENRGEPSNGESREGFNTPGVDIESLLEVQTEQIHPSIFENIEDLLAHYRLINTAQPYSGLIGLQLMKNKRSRRTLSSVFVTHHHHHSAILLLWVSPQILR</sequence>
<evidence type="ECO:0000256" key="1">
    <source>
        <dbReference type="SAM" id="MobiDB-lite"/>
    </source>
</evidence>
<feature type="region of interest" description="Disordered" evidence="1">
    <location>
        <begin position="1"/>
        <end position="82"/>
    </location>
</feature>
<feature type="compositionally biased region" description="Polar residues" evidence="1">
    <location>
        <begin position="68"/>
        <end position="79"/>
    </location>
</feature>
<reference evidence="3" key="1">
    <citation type="submission" date="2024-04" db="EMBL/GenBank/DDBJ databases">
        <title>Salinicola lusitanus LLJ914,a marine bacterium isolated from the Okinawa Trough.</title>
        <authorList>
            <person name="Li J."/>
        </authorList>
    </citation>
    <scope>NUCLEOTIDE SEQUENCE [LARGE SCALE GENOMIC DNA]</scope>
</reference>
<dbReference type="AlphaFoldDB" id="A0AAW0N6J9"/>
<comment type="caution">
    <text evidence="2">The sequence shown here is derived from an EMBL/GenBank/DDBJ whole genome shotgun (WGS) entry which is preliminary data.</text>
</comment>
<keyword evidence="3" id="KW-1185">Reference proteome</keyword>
<feature type="region of interest" description="Disordered" evidence="1">
    <location>
        <begin position="94"/>
        <end position="150"/>
    </location>
</feature>
<accession>A0AAW0N6J9</accession>
<dbReference type="EMBL" id="JBBPFD010000019">
    <property type="protein sequence ID" value="KAK7886406.1"/>
    <property type="molecule type" value="Genomic_DNA"/>
</dbReference>
<proteinExistence type="predicted"/>
<evidence type="ECO:0000313" key="3">
    <source>
        <dbReference type="Proteomes" id="UP001460270"/>
    </source>
</evidence>